<dbReference type="AlphaFoldDB" id="A0A367F508"/>
<dbReference type="InterPro" id="IPR011010">
    <property type="entry name" value="DNA_brk_join_enz"/>
</dbReference>
<proteinExistence type="predicted"/>
<evidence type="ECO:0000313" key="4">
    <source>
        <dbReference type="Proteomes" id="UP000253094"/>
    </source>
</evidence>
<dbReference type="PROSITE" id="PS51898">
    <property type="entry name" value="TYR_RECOMBINASE"/>
    <property type="match status" value="1"/>
</dbReference>
<dbReference type="OrthoDB" id="1822491at2"/>
<organism evidence="3 4">
    <name type="scientific">Sphaerisporangium album</name>
    <dbReference type="NCBI Taxonomy" id="509200"/>
    <lineage>
        <taxon>Bacteria</taxon>
        <taxon>Bacillati</taxon>
        <taxon>Actinomycetota</taxon>
        <taxon>Actinomycetes</taxon>
        <taxon>Streptosporangiales</taxon>
        <taxon>Streptosporangiaceae</taxon>
        <taxon>Sphaerisporangium</taxon>
    </lineage>
</organism>
<dbReference type="EMBL" id="QOIL01000022">
    <property type="protein sequence ID" value="RCG25433.1"/>
    <property type="molecule type" value="Genomic_DNA"/>
</dbReference>
<dbReference type="Gene3D" id="1.10.443.10">
    <property type="entry name" value="Intergrase catalytic core"/>
    <property type="match status" value="1"/>
</dbReference>
<dbReference type="GO" id="GO:0003677">
    <property type="term" value="F:DNA binding"/>
    <property type="evidence" value="ECO:0007669"/>
    <property type="project" value="InterPro"/>
</dbReference>
<dbReference type="GO" id="GO:0015074">
    <property type="term" value="P:DNA integration"/>
    <property type="evidence" value="ECO:0007669"/>
    <property type="project" value="InterPro"/>
</dbReference>
<dbReference type="SUPFAM" id="SSF56349">
    <property type="entry name" value="DNA breaking-rejoining enzymes"/>
    <property type="match status" value="1"/>
</dbReference>
<dbReference type="Pfam" id="PF00589">
    <property type="entry name" value="Phage_integrase"/>
    <property type="match status" value="1"/>
</dbReference>
<accession>A0A367F508</accession>
<evidence type="ECO:0000259" key="2">
    <source>
        <dbReference type="PROSITE" id="PS51898"/>
    </source>
</evidence>
<reference evidence="3 4" key="1">
    <citation type="submission" date="2018-06" db="EMBL/GenBank/DDBJ databases">
        <title>Sphaerisporangium craniellae sp. nov., isolated from a marine sponge in the South China Sea.</title>
        <authorList>
            <person name="Li L."/>
        </authorList>
    </citation>
    <scope>NUCLEOTIDE SEQUENCE [LARGE SCALE GENOMIC DNA]</scope>
    <source>
        <strain evidence="3 4">CCTCC AA 208026</strain>
    </source>
</reference>
<gene>
    <name evidence="3" type="ORF">DQ384_31720</name>
</gene>
<dbReference type="InterPro" id="IPR002104">
    <property type="entry name" value="Integrase_catalytic"/>
</dbReference>
<keyword evidence="1" id="KW-0233">DNA recombination</keyword>
<sequence>MSSWTPESCSSVRRSHGPVCAPSIPSGITPALEHHLAKFTGPGDDALIFTGSRGGIFRRSSFRRAANWADATRKIGFPGLHFHDLRHTGNTLAAGSGASLRDLMERMGHDSVRAAMIYQHSTAQADRKIADAMNSMIQEVGTGG</sequence>
<evidence type="ECO:0000256" key="1">
    <source>
        <dbReference type="ARBA" id="ARBA00023172"/>
    </source>
</evidence>
<dbReference type="GO" id="GO:0006310">
    <property type="term" value="P:DNA recombination"/>
    <property type="evidence" value="ECO:0007669"/>
    <property type="project" value="UniProtKB-KW"/>
</dbReference>
<name>A0A367F508_9ACTN</name>
<keyword evidence="4" id="KW-1185">Reference proteome</keyword>
<dbReference type="Proteomes" id="UP000253094">
    <property type="component" value="Unassembled WGS sequence"/>
</dbReference>
<protein>
    <recommendedName>
        <fullName evidence="2">Tyr recombinase domain-containing protein</fullName>
    </recommendedName>
</protein>
<dbReference type="InterPro" id="IPR013762">
    <property type="entry name" value="Integrase-like_cat_sf"/>
</dbReference>
<feature type="domain" description="Tyr recombinase" evidence="2">
    <location>
        <begin position="1"/>
        <end position="131"/>
    </location>
</feature>
<evidence type="ECO:0000313" key="3">
    <source>
        <dbReference type="EMBL" id="RCG25433.1"/>
    </source>
</evidence>
<comment type="caution">
    <text evidence="3">The sequence shown here is derived from an EMBL/GenBank/DDBJ whole genome shotgun (WGS) entry which is preliminary data.</text>
</comment>